<evidence type="ECO:0000313" key="1">
    <source>
        <dbReference type="EMBL" id="SHE76556.1"/>
    </source>
</evidence>
<protein>
    <recommendedName>
        <fullName evidence="3">ABC transport system ATP-binding protein</fullName>
    </recommendedName>
</protein>
<dbReference type="EMBL" id="FQVL01000003">
    <property type="protein sequence ID" value="SHE76556.1"/>
    <property type="molecule type" value="Genomic_DNA"/>
</dbReference>
<dbReference type="SUPFAM" id="SSF52540">
    <property type="entry name" value="P-loop containing nucleoside triphosphate hydrolases"/>
    <property type="match status" value="1"/>
</dbReference>
<dbReference type="InterPro" id="IPR027417">
    <property type="entry name" value="P-loop_NTPase"/>
</dbReference>
<keyword evidence="2" id="KW-1185">Reference proteome</keyword>
<evidence type="ECO:0000313" key="2">
    <source>
        <dbReference type="Proteomes" id="UP000184476"/>
    </source>
</evidence>
<gene>
    <name evidence="1" type="ORF">SAMN05444392_10349</name>
</gene>
<proteinExistence type="predicted"/>
<dbReference type="AlphaFoldDB" id="A0A1M4W5R2"/>
<organism evidence="1 2">
    <name type="scientific">Seinonella peptonophila</name>
    <dbReference type="NCBI Taxonomy" id="112248"/>
    <lineage>
        <taxon>Bacteria</taxon>
        <taxon>Bacillati</taxon>
        <taxon>Bacillota</taxon>
        <taxon>Bacilli</taxon>
        <taxon>Bacillales</taxon>
        <taxon>Thermoactinomycetaceae</taxon>
        <taxon>Seinonella</taxon>
    </lineage>
</organism>
<accession>A0A1M4W5R2</accession>
<dbReference type="Proteomes" id="UP000184476">
    <property type="component" value="Unassembled WGS sequence"/>
</dbReference>
<dbReference type="STRING" id="112248.SAMN05444392_10349"/>
<sequence>MEIIEKINQIDHTTTLLVTHDPLAASYCHRVIFIRDGKLTNEIHRGENRQTFFQEIIDMLSYLGGDSHELSTVRFS</sequence>
<evidence type="ECO:0008006" key="3">
    <source>
        <dbReference type="Google" id="ProtNLM"/>
    </source>
</evidence>
<name>A0A1M4W5R2_9BACL</name>
<reference evidence="1 2" key="1">
    <citation type="submission" date="2016-11" db="EMBL/GenBank/DDBJ databases">
        <authorList>
            <person name="Jaros S."/>
            <person name="Januszkiewicz K."/>
            <person name="Wedrychowicz H."/>
        </authorList>
    </citation>
    <scope>NUCLEOTIDE SEQUENCE [LARGE SCALE GENOMIC DNA]</scope>
    <source>
        <strain evidence="1 2">DSM 44666</strain>
    </source>
</reference>